<dbReference type="Proteomes" id="UP000194218">
    <property type="component" value="Chromosome"/>
</dbReference>
<evidence type="ECO:0000256" key="2">
    <source>
        <dbReference type="SAM" id="SignalP"/>
    </source>
</evidence>
<feature type="region of interest" description="Disordered" evidence="1">
    <location>
        <begin position="26"/>
        <end position="93"/>
    </location>
</feature>
<sequence length="271" mass="29666">MKRNIIIAIVAAGAVVGGGTLAGATMGSGGDSEQASNTLEPISVAEAGGSASGGDDDRDDRDDRNERNERGAGGGEGSAAERAVHSALTARPGVVTEIELDDDDDDDGDRHRAWEVEIFGDDDRWYEVHVSEDGREVLDSHDKDDDDDDDRAVAVSLRSGNAEVDVLGAIRLAEQQTSAALREADVDDGHWELELRGGDGAEHELSINLGTGNVTDRERDDDDDRDDRGDDDWDDRDDDRDDRDDNDNRDDDDWDDRDDDRDDRDDDRDDR</sequence>
<gene>
    <name evidence="4" type="ORF">CAG99_05665</name>
</gene>
<dbReference type="Gene3D" id="3.10.450.40">
    <property type="match status" value="2"/>
</dbReference>
<keyword evidence="2" id="KW-0732">Signal</keyword>
<feature type="signal peptide" evidence="2">
    <location>
        <begin position="1"/>
        <end position="22"/>
    </location>
</feature>
<dbReference type="RefSeq" id="WP_086157913.1">
    <property type="nucleotide sequence ID" value="NZ_CP021121.1"/>
</dbReference>
<reference evidence="4 5" key="1">
    <citation type="submission" date="2017-05" db="EMBL/GenBank/DDBJ databases">
        <title>Complete genome sequence of Streptomyces sp. SCSIO 03032 revealed the diverse biosynthetic pathways for its bioactive secondary metabolites.</title>
        <authorList>
            <person name="Ma L."/>
            <person name="Zhu Y."/>
            <person name="Zhang W."/>
            <person name="Zhang G."/>
            <person name="Tian X."/>
            <person name="Zhang S."/>
            <person name="Zhang C."/>
        </authorList>
    </citation>
    <scope>NUCLEOTIDE SEQUENCE [LARGE SCALE GENOMIC DNA]</scope>
    <source>
        <strain evidence="4 5">SCSIO 03032</strain>
    </source>
</reference>
<feature type="domain" description="PepSY" evidence="3">
    <location>
        <begin position="80"/>
        <end position="128"/>
    </location>
</feature>
<dbReference type="EMBL" id="CP021121">
    <property type="protein sequence ID" value="ARQ68404.1"/>
    <property type="molecule type" value="Genomic_DNA"/>
</dbReference>
<accession>A0A1W7CUA5</accession>
<evidence type="ECO:0000259" key="3">
    <source>
        <dbReference type="Pfam" id="PF03413"/>
    </source>
</evidence>
<feature type="compositionally biased region" description="Acidic residues" evidence="1">
    <location>
        <begin position="219"/>
        <end position="271"/>
    </location>
</feature>
<dbReference type="KEGG" id="smao:CAG99_05665"/>
<dbReference type="OrthoDB" id="4336385at2"/>
<protein>
    <recommendedName>
        <fullName evidence="3">PepSY domain-containing protein</fullName>
    </recommendedName>
</protein>
<feature type="chain" id="PRO_5038704617" description="PepSY domain-containing protein" evidence="2">
    <location>
        <begin position="23"/>
        <end position="271"/>
    </location>
</feature>
<evidence type="ECO:0000313" key="4">
    <source>
        <dbReference type="EMBL" id="ARQ68404.1"/>
    </source>
</evidence>
<feature type="compositionally biased region" description="Basic and acidic residues" evidence="1">
    <location>
        <begin position="193"/>
        <end position="205"/>
    </location>
</feature>
<feature type="compositionally biased region" description="Polar residues" evidence="1">
    <location>
        <begin position="31"/>
        <end position="40"/>
    </location>
</feature>
<keyword evidence="5" id="KW-1185">Reference proteome</keyword>
<proteinExistence type="predicted"/>
<name>A0A1W7CUA5_9ACTN</name>
<dbReference type="InterPro" id="IPR025711">
    <property type="entry name" value="PepSY"/>
</dbReference>
<evidence type="ECO:0000256" key="1">
    <source>
        <dbReference type="SAM" id="MobiDB-lite"/>
    </source>
</evidence>
<evidence type="ECO:0000313" key="5">
    <source>
        <dbReference type="Proteomes" id="UP000194218"/>
    </source>
</evidence>
<organism evidence="4 5">
    <name type="scientific">Streptomyces marincola</name>
    <dbReference type="NCBI Taxonomy" id="2878388"/>
    <lineage>
        <taxon>Bacteria</taxon>
        <taxon>Bacillati</taxon>
        <taxon>Actinomycetota</taxon>
        <taxon>Actinomycetes</taxon>
        <taxon>Kitasatosporales</taxon>
        <taxon>Streptomycetaceae</taxon>
        <taxon>Streptomyces</taxon>
    </lineage>
</organism>
<feature type="region of interest" description="Disordered" evidence="1">
    <location>
        <begin position="193"/>
        <end position="271"/>
    </location>
</feature>
<dbReference type="AlphaFoldDB" id="A0A1W7CUA5"/>
<feature type="compositionally biased region" description="Basic and acidic residues" evidence="1">
    <location>
        <begin position="61"/>
        <end position="70"/>
    </location>
</feature>
<dbReference type="Pfam" id="PF03413">
    <property type="entry name" value="PepSY"/>
    <property type="match status" value="1"/>
</dbReference>